<dbReference type="RefSeq" id="WP_261496915.1">
    <property type="nucleotide sequence ID" value="NZ_JAOCQF010000003.1"/>
</dbReference>
<keyword evidence="1" id="KW-0812">Transmembrane</keyword>
<comment type="caution">
    <text evidence="2">The sequence shown here is derived from an EMBL/GenBank/DDBJ whole genome shotgun (WGS) entry which is preliminary data.</text>
</comment>
<keyword evidence="3" id="KW-1185">Reference proteome</keyword>
<dbReference type="EMBL" id="JAOCQF010000003">
    <property type="protein sequence ID" value="MCT8331020.1"/>
    <property type="molecule type" value="Genomic_DNA"/>
</dbReference>
<gene>
    <name evidence="2" type="ORF">N5I32_15995</name>
</gene>
<feature type="transmembrane region" description="Helical" evidence="1">
    <location>
        <begin position="59"/>
        <end position="81"/>
    </location>
</feature>
<evidence type="ECO:0000313" key="3">
    <source>
        <dbReference type="Proteomes" id="UP001205601"/>
    </source>
</evidence>
<evidence type="ECO:0000256" key="1">
    <source>
        <dbReference type="SAM" id="Phobius"/>
    </source>
</evidence>
<proteinExistence type="predicted"/>
<name>A0ABT2NQN9_9RHOB</name>
<keyword evidence="1" id="KW-0472">Membrane</keyword>
<feature type="transmembrane region" description="Helical" evidence="1">
    <location>
        <begin position="33"/>
        <end position="53"/>
    </location>
</feature>
<keyword evidence="1" id="KW-1133">Transmembrane helix</keyword>
<reference evidence="3" key="1">
    <citation type="submission" date="2023-07" db="EMBL/GenBank/DDBJ databases">
        <title>Defluviimonas sediminis sp. nov., isolated from mangrove sediment.</title>
        <authorList>
            <person name="Liu L."/>
            <person name="Li J."/>
            <person name="Huang Y."/>
            <person name="Pan J."/>
            <person name="Li M."/>
        </authorList>
    </citation>
    <scope>NUCLEOTIDE SEQUENCE [LARGE SCALE GENOMIC DNA]</scope>
    <source>
        <strain evidence="3">FT324</strain>
    </source>
</reference>
<organism evidence="2 3">
    <name type="scientific">Albidovulum sediminis</name>
    <dbReference type="NCBI Taxonomy" id="3066345"/>
    <lineage>
        <taxon>Bacteria</taxon>
        <taxon>Pseudomonadati</taxon>
        <taxon>Pseudomonadota</taxon>
        <taxon>Alphaproteobacteria</taxon>
        <taxon>Rhodobacterales</taxon>
        <taxon>Paracoccaceae</taxon>
        <taxon>Albidovulum</taxon>
    </lineage>
</organism>
<accession>A0ABT2NQN9</accession>
<evidence type="ECO:0000313" key="2">
    <source>
        <dbReference type="EMBL" id="MCT8331020.1"/>
    </source>
</evidence>
<protein>
    <submittedName>
        <fullName evidence="2">Uncharacterized protein</fullName>
    </submittedName>
</protein>
<sequence length="343" mass="37443">MPNQKTDPDRIKAADPSAHYPAEDDRRLAAGDVIAFGLSLLWLAVFGGLFWYSGTSEGGAAQVAVILIAIGLPVALIWFAALTLRATRAIRDEARQLRHMMDAMRQTYAAQAEAGSAQKVVEKRLDEIAAAARKTEQTMAMFVSVRDGAATQPPPDRASVLIVPSKGNDGSEQPDLALGTPPEAAATTLSVADRIRALNFPDGPDDRDGFRALRQALQDRHMAKIIRAAQDVLTLLSQDGIYMDDLTPERARPELWRRFAQGERGRPLAALGGIRDRSSLALSAARMRQDTIFRDAAHHFLRQFDRTLAEIEQTATDAEIAALSETRTARAFMLLGRVSGVFD</sequence>
<dbReference type="Proteomes" id="UP001205601">
    <property type="component" value="Unassembled WGS sequence"/>
</dbReference>